<name>A0A9N9DFM1_9GLOM</name>
<evidence type="ECO:0000313" key="1">
    <source>
        <dbReference type="EMBL" id="CAG8633741.1"/>
    </source>
</evidence>
<sequence length="86" mass="9607">MSFTRHGISRHPHVLAVTNVKAGFESPTKILLDEEIIILNVSTKPKALKKICQGSLRKLGDRGHDIELVDDGGASQHCLYRLRTFK</sequence>
<proteinExistence type="predicted"/>
<reference evidence="1" key="1">
    <citation type="submission" date="2021-06" db="EMBL/GenBank/DDBJ databases">
        <authorList>
            <person name="Kallberg Y."/>
            <person name="Tangrot J."/>
            <person name="Rosling A."/>
        </authorList>
    </citation>
    <scope>NUCLEOTIDE SEQUENCE</scope>
    <source>
        <strain evidence="1">BR232B</strain>
    </source>
</reference>
<organism evidence="1 2">
    <name type="scientific">Paraglomus brasilianum</name>
    <dbReference type="NCBI Taxonomy" id="144538"/>
    <lineage>
        <taxon>Eukaryota</taxon>
        <taxon>Fungi</taxon>
        <taxon>Fungi incertae sedis</taxon>
        <taxon>Mucoromycota</taxon>
        <taxon>Glomeromycotina</taxon>
        <taxon>Glomeromycetes</taxon>
        <taxon>Paraglomerales</taxon>
        <taxon>Paraglomeraceae</taxon>
        <taxon>Paraglomus</taxon>
    </lineage>
</organism>
<gene>
    <name evidence="1" type="ORF">PBRASI_LOCUS9390</name>
</gene>
<dbReference type="EMBL" id="CAJVPI010002023">
    <property type="protein sequence ID" value="CAG8633741.1"/>
    <property type="molecule type" value="Genomic_DNA"/>
</dbReference>
<evidence type="ECO:0000313" key="2">
    <source>
        <dbReference type="Proteomes" id="UP000789739"/>
    </source>
</evidence>
<keyword evidence="2" id="KW-1185">Reference proteome</keyword>
<dbReference type="Proteomes" id="UP000789739">
    <property type="component" value="Unassembled WGS sequence"/>
</dbReference>
<comment type="caution">
    <text evidence="1">The sequence shown here is derived from an EMBL/GenBank/DDBJ whole genome shotgun (WGS) entry which is preliminary data.</text>
</comment>
<accession>A0A9N9DFM1</accession>
<protein>
    <submittedName>
        <fullName evidence="1">7428_t:CDS:1</fullName>
    </submittedName>
</protein>
<dbReference type="AlphaFoldDB" id="A0A9N9DFM1"/>